<sequence length="205" mass="23379">MTNGPWKKVDQKQRKRRTGEEGSEQKKKKQKAGIQATATTIVVPNVLIMALEGRFEVRNEVEMLPSFRKCFPNIETLHVQSEKADVPTGKINLKFWQEAGPIHFVQAVHIKEMVLHEFNGSRSKLAFLKFIAERAQVLEEMVIVVAHERFSSGDDLNIKLKSLTNAKWANKTASLGSSRAQLLKKSVRFIVSERRRVFRILTLLA</sequence>
<feature type="compositionally biased region" description="Basic and acidic residues" evidence="1">
    <location>
        <begin position="7"/>
        <end position="25"/>
    </location>
</feature>
<evidence type="ECO:0000256" key="1">
    <source>
        <dbReference type="SAM" id="MobiDB-lite"/>
    </source>
</evidence>
<dbReference type="InterPro" id="IPR006566">
    <property type="entry name" value="FBD"/>
</dbReference>
<feature type="domain" description="FBD" evidence="2">
    <location>
        <begin position="109"/>
        <end position="143"/>
    </location>
</feature>
<feature type="domain" description="F-box/LRR-repeat protein 15/At3g58940/PEG3-like LRR" evidence="3">
    <location>
        <begin position="31"/>
        <end position="79"/>
    </location>
</feature>
<accession>A0A1E5VHJ8</accession>
<dbReference type="Proteomes" id="UP000095767">
    <property type="component" value="Unassembled WGS sequence"/>
</dbReference>
<dbReference type="STRING" id="888268.A0A1E5VHJ8"/>
<comment type="caution">
    <text evidence="4">The sequence shown here is derived from an EMBL/GenBank/DDBJ whole genome shotgun (WGS) entry which is preliminary data.</text>
</comment>
<proteinExistence type="predicted"/>
<dbReference type="EMBL" id="LWDX02039531">
    <property type="protein sequence ID" value="OEL24524.1"/>
    <property type="molecule type" value="Genomic_DNA"/>
</dbReference>
<name>A0A1E5VHJ8_9POAL</name>
<evidence type="ECO:0000259" key="3">
    <source>
        <dbReference type="Pfam" id="PF24758"/>
    </source>
</evidence>
<dbReference type="AlphaFoldDB" id="A0A1E5VHJ8"/>
<dbReference type="Pfam" id="PF24758">
    <property type="entry name" value="LRR_At5g56370"/>
    <property type="match status" value="1"/>
</dbReference>
<keyword evidence="5" id="KW-1185">Reference proteome</keyword>
<dbReference type="PANTHER" id="PTHR32141">
    <property type="match status" value="1"/>
</dbReference>
<dbReference type="InterPro" id="IPR055302">
    <property type="entry name" value="F-box_dom-containing"/>
</dbReference>
<dbReference type="InterPro" id="IPR055411">
    <property type="entry name" value="LRR_FXL15/At3g58940/PEG3-like"/>
</dbReference>
<dbReference type="Pfam" id="PF08387">
    <property type="entry name" value="FBD"/>
    <property type="match status" value="1"/>
</dbReference>
<gene>
    <name evidence="4" type="ORF">BAE44_0014456</name>
</gene>
<organism evidence="4 5">
    <name type="scientific">Dichanthelium oligosanthes</name>
    <dbReference type="NCBI Taxonomy" id="888268"/>
    <lineage>
        <taxon>Eukaryota</taxon>
        <taxon>Viridiplantae</taxon>
        <taxon>Streptophyta</taxon>
        <taxon>Embryophyta</taxon>
        <taxon>Tracheophyta</taxon>
        <taxon>Spermatophyta</taxon>
        <taxon>Magnoliopsida</taxon>
        <taxon>Liliopsida</taxon>
        <taxon>Poales</taxon>
        <taxon>Poaceae</taxon>
        <taxon>PACMAD clade</taxon>
        <taxon>Panicoideae</taxon>
        <taxon>Panicodae</taxon>
        <taxon>Paniceae</taxon>
        <taxon>Dichantheliinae</taxon>
        <taxon>Dichanthelium</taxon>
    </lineage>
</organism>
<feature type="region of interest" description="Disordered" evidence="1">
    <location>
        <begin position="1"/>
        <end position="34"/>
    </location>
</feature>
<evidence type="ECO:0000259" key="2">
    <source>
        <dbReference type="Pfam" id="PF08387"/>
    </source>
</evidence>
<protein>
    <submittedName>
        <fullName evidence="4">Uncharacterized protein</fullName>
    </submittedName>
</protein>
<reference evidence="4 5" key="1">
    <citation type="submission" date="2016-09" db="EMBL/GenBank/DDBJ databases">
        <title>The draft genome of Dichanthelium oligosanthes: A C3 panicoid grass species.</title>
        <authorList>
            <person name="Studer A.J."/>
            <person name="Schnable J.C."/>
            <person name="Brutnell T.P."/>
        </authorList>
    </citation>
    <scope>NUCLEOTIDE SEQUENCE [LARGE SCALE GENOMIC DNA]</scope>
    <source>
        <strain evidence="5">cv. Kellogg 1175</strain>
        <tissue evidence="4">Leaf</tissue>
    </source>
</reference>
<dbReference type="OrthoDB" id="776041at2759"/>
<evidence type="ECO:0000313" key="5">
    <source>
        <dbReference type="Proteomes" id="UP000095767"/>
    </source>
</evidence>
<dbReference type="PANTHER" id="PTHR32141:SF179">
    <property type="entry name" value="F-BOX DOMAIN-CONTAINING PROTEIN"/>
    <property type="match status" value="1"/>
</dbReference>
<evidence type="ECO:0000313" key="4">
    <source>
        <dbReference type="EMBL" id="OEL24524.1"/>
    </source>
</evidence>